<proteinExistence type="predicted"/>
<dbReference type="Pfam" id="PF12697">
    <property type="entry name" value="Abhydrolase_6"/>
    <property type="match status" value="1"/>
</dbReference>
<accession>A0A9W7ANT2</accession>
<reference evidence="2" key="1">
    <citation type="submission" date="2022-07" db="EMBL/GenBank/DDBJ databases">
        <title>Genome analysis of Parmales, a sister group of diatoms, reveals the evolutionary specialization of diatoms from phago-mixotrophs to photoautotrophs.</title>
        <authorList>
            <person name="Ban H."/>
            <person name="Sato S."/>
            <person name="Yoshikawa S."/>
            <person name="Kazumasa Y."/>
            <person name="Nakamura Y."/>
            <person name="Ichinomiya M."/>
            <person name="Saitoh K."/>
            <person name="Sato N."/>
            <person name="Blanc-Mathieu R."/>
            <person name="Endo H."/>
            <person name="Kuwata A."/>
            <person name="Ogata H."/>
        </authorList>
    </citation>
    <scope>NUCLEOTIDE SEQUENCE</scope>
</reference>
<dbReference type="EMBL" id="BRXZ01002860">
    <property type="protein sequence ID" value="GMH71694.1"/>
    <property type="molecule type" value="Genomic_DNA"/>
</dbReference>
<dbReference type="Gene3D" id="3.40.50.1820">
    <property type="entry name" value="alpha/beta hydrolase"/>
    <property type="match status" value="1"/>
</dbReference>
<evidence type="ECO:0000313" key="3">
    <source>
        <dbReference type="Proteomes" id="UP001165082"/>
    </source>
</evidence>
<dbReference type="InterPro" id="IPR029058">
    <property type="entry name" value="AB_hydrolase_fold"/>
</dbReference>
<dbReference type="GO" id="GO:0016020">
    <property type="term" value="C:membrane"/>
    <property type="evidence" value="ECO:0007669"/>
    <property type="project" value="TreeGrafter"/>
</dbReference>
<organism evidence="2 3">
    <name type="scientific">Triparma retinervis</name>
    <dbReference type="NCBI Taxonomy" id="2557542"/>
    <lineage>
        <taxon>Eukaryota</taxon>
        <taxon>Sar</taxon>
        <taxon>Stramenopiles</taxon>
        <taxon>Ochrophyta</taxon>
        <taxon>Bolidophyceae</taxon>
        <taxon>Parmales</taxon>
        <taxon>Triparmaceae</taxon>
        <taxon>Triparma</taxon>
    </lineage>
</organism>
<evidence type="ECO:0000259" key="1">
    <source>
        <dbReference type="Pfam" id="PF12697"/>
    </source>
</evidence>
<gene>
    <name evidence="2" type="ORF">TrRE_jg2159</name>
</gene>
<evidence type="ECO:0000313" key="2">
    <source>
        <dbReference type="EMBL" id="GMH71694.1"/>
    </source>
</evidence>
<sequence length="354" mass="38774">MRFSPSTRLGAGFGVGGSSPLVLKTIFAAFVVLRTLSLSKSRISFIDLVDRGFKYDQRYLSFDDVHNYRTIVPSSNCPPPFEKVVVCVGGFGDSPASFDPLVERLKGESGVCVTLPPTPGWDRWDGFKKARQLSYVDWKIACRRAICEANALGEEVVLIAHSTGCTVALACLLGEEDGLGVDRVVFTGANLGPAASDRKTKAMLTSRLGKFLTYLKPVVRKKLREGRPADVSNEHFWEHGFYLSSIPTNAVREMWLCMDEVLEQDKLLHSRVKAVTLINGEFDKSVCPISESVDVVSSKIGSAAPCEIKAEVVKDAGHSILFEKEETGAVDLVVKEVMMSGRPPARTSLWVDPN</sequence>
<dbReference type="Proteomes" id="UP001165082">
    <property type="component" value="Unassembled WGS sequence"/>
</dbReference>
<name>A0A9W7ANT2_9STRA</name>
<dbReference type="SUPFAM" id="SSF53474">
    <property type="entry name" value="alpha/beta-Hydrolases"/>
    <property type="match status" value="1"/>
</dbReference>
<comment type="caution">
    <text evidence="2">The sequence shown here is derived from an EMBL/GenBank/DDBJ whole genome shotgun (WGS) entry which is preliminary data.</text>
</comment>
<dbReference type="OrthoDB" id="199520at2759"/>
<dbReference type="AlphaFoldDB" id="A0A9W7ANT2"/>
<dbReference type="PANTHER" id="PTHR43798:SF33">
    <property type="entry name" value="HYDROLASE, PUTATIVE (AFU_ORTHOLOGUE AFUA_2G14860)-RELATED"/>
    <property type="match status" value="1"/>
</dbReference>
<dbReference type="InterPro" id="IPR050266">
    <property type="entry name" value="AB_hydrolase_sf"/>
</dbReference>
<keyword evidence="3" id="KW-1185">Reference proteome</keyword>
<protein>
    <recommendedName>
        <fullName evidence="1">AB hydrolase-1 domain-containing protein</fullName>
    </recommendedName>
</protein>
<dbReference type="InterPro" id="IPR000073">
    <property type="entry name" value="AB_hydrolase_1"/>
</dbReference>
<feature type="domain" description="AB hydrolase-1" evidence="1">
    <location>
        <begin position="85"/>
        <end position="322"/>
    </location>
</feature>
<dbReference type="PANTHER" id="PTHR43798">
    <property type="entry name" value="MONOACYLGLYCEROL LIPASE"/>
    <property type="match status" value="1"/>
</dbReference>